<organism evidence="1 2">
    <name type="scientific">Sporothrix schenckii 1099-18</name>
    <dbReference type="NCBI Taxonomy" id="1397361"/>
    <lineage>
        <taxon>Eukaryota</taxon>
        <taxon>Fungi</taxon>
        <taxon>Dikarya</taxon>
        <taxon>Ascomycota</taxon>
        <taxon>Pezizomycotina</taxon>
        <taxon>Sordariomycetes</taxon>
        <taxon>Sordariomycetidae</taxon>
        <taxon>Ophiostomatales</taxon>
        <taxon>Ophiostomataceae</taxon>
        <taxon>Sporothrix</taxon>
    </lineage>
</organism>
<evidence type="ECO:0000313" key="1">
    <source>
        <dbReference type="EMBL" id="KJR85047.1"/>
    </source>
</evidence>
<protein>
    <submittedName>
        <fullName evidence="1">Uncharacterized protein</fullName>
    </submittedName>
</protein>
<evidence type="ECO:0000313" key="2">
    <source>
        <dbReference type="Proteomes" id="UP000033710"/>
    </source>
</evidence>
<dbReference type="VEuPathDB" id="FungiDB:SPSK_10035"/>
<dbReference type="AlphaFoldDB" id="A0A0F2M5Z0"/>
<dbReference type="GeneID" id="27671874"/>
<accession>A0A0F2M5Z0</accession>
<dbReference type="KEGG" id="ssck:SPSK_10035"/>
<comment type="caution">
    <text evidence="1">The sequence shown here is derived from an EMBL/GenBank/DDBJ whole genome shotgun (WGS) entry which is preliminary data.</text>
</comment>
<dbReference type="RefSeq" id="XP_016587723.1">
    <property type="nucleotide sequence ID" value="XM_016736597.1"/>
</dbReference>
<proteinExistence type="predicted"/>
<gene>
    <name evidence="1" type="ORF">SPSK_10035</name>
</gene>
<sequence>MCVAPFTPSGRITLDVACLGFLLQAMMRWIGWQAQAAGLLCGCEALSGAVPHTNLLASQSHGSELSGRGSTSLCCSLPVQFRIDRGRAKTIFSSGRSRILGVFRELRIWNKMSFCHKKIDKAPTTIHA</sequence>
<name>A0A0F2M5Z0_SPOSC</name>
<reference evidence="1 2" key="2">
    <citation type="journal article" date="2015" name="Eukaryot. Cell">
        <title>Asexual propagation of a virulent clone complex in a human and feline outbreak of sporotrichosis.</title>
        <authorList>
            <person name="Teixeira Mde M."/>
            <person name="Rodrigues A.M."/>
            <person name="Tsui C.K."/>
            <person name="de Almeida L.G."/>
            <person name="Van Diepeningen A.D."/>
            <person name="van den Ende B.G."/>
            <person name="Fernandes G.F."/>
            <person name="Kano R."/>
            <person name="Hamelin R.C."/>
            <person name="Lopes-Bezerra L.M."/>
            <person name="Vasconcelos A.T."/>
            <person name="de Hoog S."/>
            <person name="de Camargo Z.P."/>
            <person name="Felipe M.S."/>
        </authorList>
    </citation>
    <scope>NUCLEOTIDE SEQUENCE [LARGE SCALE GENOMIC DNA]</scope>
    <source>
        <strain evidence="1 2">1099-18</strain>
    </source>
</reference>
<dbReference type="EMBL" id="AXCR01000007">
    <property type="protein sequence ID" value="KJR85047.1"/>
    <property type="molecule type" value="Genomic_DNA"/>
</dbReference>
<reference evidence="1 2" key="1">
    <citation type="journal article" date="2014" name="BMC Genomics">
        <title>Comparative genomics of the major fungal agents of human and animal Sporotrichosis: Sporothrix schenckii and Sporothrix brasiliensis.</title>
        <authorList>
            <person name="Teixeira M.M."/>
            <person name="de Almeida L.G."/>
            <person name="Kubitschek-Barreira P."/>
            <person name="Alves F.L."/>
            <person name="Kioshima E.S."/>
            <person name="Abadio A.K."/>
            <person name="Fernandes L."/>
            <person name="Derengowski L.S."/>
            <person name="Ferreira K.S."/>
            <person name="Souza R.C."/>
            <person name="Ruiz J.C."/>
            <person name="de Andrade N.C."/>
            <person name="Paes H.C."/>
            <person name="Nicola A.M."/>
            <person name="Albuquerque P."/>
            <person name="Gerber A.L."/>
            <person name="Martins V.P."/>
            <person name="Peconick L.D."/>
            <person name="Neto A.V."/>
            <person name="Chaucanez C.B."/>
            <person name="Silva P.A."/>
            <person name="Cunha O.L."/>
            <person name="de Oliveira F.F."/>
            <person name="dos Santos T.C."/>
            <person name="Barros A.L."/>
            <person name="Soares M.A."/>
            <person name="de Oliveira L.M."/>
            <person name="Marini M.M."/>
            <person name="Villalobos-Duno H."/>
            <person name="Cunha M.M."/>
            <person name="de Hoog S."/>
            <person name="da Silveira J.F."/>
            <person name="Henrissat B."/>
            <person name="Nino-Vega G.A."/>
            <person name="Cisalpino P.S."/>
            <person name="Mora-Montes H.M."/>
            <person name="Almeida S.R."/>
            <person name="Stajich J.E."/>
            <person name="Lopes-Bezerra L.M."/>
            <person name="Vasconcelos A.T."/>
            <person name="Felipe M.S."/>
        </authorList>
    </citation>
    <scope>NUCLEOTIDE SEQUENCE [LARGE SCALE GENOMIC DNA]</scope>
    <source>
        <strain evidence="1 2">1099-18</strain>
    </source>
</reference>
<dbReference type="Proteomes" id="UP000033710">
    <property type="component" value="Unassembled WGS sequence"/>
</dbReference>